<evidence type="ECO:0000256" key="5">
    <source>
        <dbReference type="RuleBase" id="RU369013"/>
    </source>
</evidence>
<dbReference type="GO" id="GO:0006890">
    <property type="term" value="P:retrograde vesicle-mediated transport, Golgi to endoplasmic reticulum"/>
    <property type="evidence" value="ECO:0007669"/>
    <property type="project" value="TreeGrafter"/>
</dbReference>
<dbReference type="PANTHER" id="PTHR10984">
    <property type="entry name" value="ENDOPLASMIC RETICULUM-GOLGI INTERMEDIATE COMPARTMENT PROTEIN"/>
    <property type="match status" value="1"/>
</dbReference>
<dbReference type="GO" id="GO:0000139">
    <property type="term" value="C:Golgi membrane"/>
    <property type="evidence" value="ECO:0007669"/>
    <property type="project" value="UniProtKB-SubCell"/>
</dbReference>
<feature type="domain" description="Endoplasmic reticulum vesicle transporter N-terminal" evidence="7">
    <location>
        <begin position="21"/>
        <end position="109"/>
    </location>
</feature>
<dbReference type="InterPro" id="IPR039542">
    <property type="entry name" value="Erv_N"/>
</dbReference>
<keyword evidence="5" id="KW-0931">ER-Golgi transport</keyword>
<comment type="similarity">
    <text evidence="5">Belongs to the ERGIC family.</text>
</comment>
<sequence length="381" mass="43273">MLRYPQDLDEDAFGEKKGSGIKAFDAFPKAKPQYLTRTPGGGKWTVAILIISSILIFHEFKDWWHGYETHSFTVEKGIAHDMQINLDMIVAIPCSDIQINVLDAAGDRILAGERLKLDMTNWSQWTGQKGIHILGKDEHGLSIPEDVYSDHHGFEEDNVRDIVATAGGRKTKFAKTPKIKGEPSTGDSCRIYGSLDVNKVQGDFHITARGHGYFEFGYHLDHNDFNFSHIISELSFGDYYPSLLNPLDGTMSSSLHKFQKYQYFLSIVPTIYSVDTSYMNRVIYTNQYAATEQSQSVDERSITGIFFKYDIEPILLTVEEKRDSFLKFLVKVVNVFSGLLVAGHWGFTLTEFAISFRKCRRIGTKDGVLNGRTTEKYYESF</sequence>
<dbReference type="GO" id="GO:0030134">
    <property type="term" value="C:COPII-coated ER to Golgi transport vesicle"/>
    <property type="evidence" value="ECO:0007669"/>
    <property type="project" value="TreeGrafter"/>
</dbReference>
<keyword evidence="5" id="KW-0333">Golgi apparatus</keyword>
<evidence type="ECO:0000259" key="7">
    <source>
        <dbReference type="Pfam" id="PF13850"/>
    </source>
</evidence>
<dbReference type="GO" id="GO:0033116">
    <property type="term" value="C:endoplasmic reticulum-Golgi intermediate compartment membrane"/>
    <property type="evidence" value="ECO:0007669"/>
    <property type="project" value="UniProtKB-SubCell"/>
</dbReference>
<accession>A0A420H8Q9</accession>
<keyword evidence="4" id="KW-0472">Membrane</keyword>
<dbReference type="EMBL" id="MCBQ01021542">
    <property type="protein sequence ID" value="RKF53816.1"/>
    <property type="molecule type" value="Genomic_DNA"/>
</dbReference>
<evidence type="ECO:0000259" key="6">
    <source>
        <dbReference type="Pfam" id="PF07970"/>
    </source>
</evidence>
<dbReference type="Pfam" id="PF07970">
    <property type="entry name" value="COPIIcoated_ERV"/>
    <property type="match status" value="1"/>
</dbReference>
<gene>
    <name evidence="8" type="ORF">GcM3_215032</name>
</gene>
<feature type="domain" description="Endoplasmic reticulum vesicle transporter C-terminal" evidence="6">
    <location>
        <begin position="184"/>
        <end position="342"/>
    </location>
</feature>
<evidence type="ECO:0000256" key="3">
    <source>
        <dbReference type="ARBA" id="ARBA00022989"/>
    </source>
</evidence>
<dbReference type="InterPro" id="IPR012936">
    <property type="entry name" value="Erv_C"/>
</dbReference>
<evidence type="ECO:0000256" key="4">
    <source>
        <dbReference type="ARBA" id="ARBA00023136"/>
    </source>
</evidence>
<dbReference type="STRING" id="62708.A0A420H8Q9"/>
<keyword evidence="3" id="KW-1133">Transmembrane helix</keyword>
<comment type="function">
    <text evidence="5">Plays a role in transport between endoplasmic reticulum and Golgi.</text>
</comment>
<organism evidence="8 9">
    <name type="scientific">Golovinomyces cichoracearum</name>
    <dbReference type="NCBI Taxonomy" id="62708"/>
    <lineage>
        <taxon>Eukaryota</taxon>
        <taxon>Fungi</taxon>
        <taxon>Dikarya</taxon>
        <taxon>Ascomycota</taxon>
        <taxon>Pezizomycotina</taxon>
        <taxon>Leotiomycetes</taxon>
        <taxon>Erysiphales</taxon>
        <taxon>Erysiphaceae</taxon>
        <taxon>Golovinomyces</taxon>
    </lineage>
</organism>
<keyword evidence="5" id="KW-0813">Transport</keyword>
<evidence type="ECO:0000256" key="1">
    <source>
        <dbReference type="ARBA" id="ARBA00004370"/>
    </source>
</evidence>
<keyword evidence="2" id="KW-0812">Transmembrane</keyword>
<dbReference type="Proteomes" id="UP000283383">
    <property type="component" value="Unassembled WGS sequence"/>
</dbReference>
<evidence type="ECO:0000313" key="8">
    <source>
        <dbReference type="EMBL" id="RKF53816.1"/>
    </source>
</evidence>
<dbReference type="AlphaFoldDB" id="A0A420H8Q9"/>
<evidence type="ECO:0000256" key="2">
    <source>
        <dbReference type="ARBA" id="ARBA00022692"/>
    </source>
</evidence>
<reference evidence="8 9" key="1">
    <citation type="journal article" date="2018" name="BMC Genomics">
        <title>Comparative genome analyses reveal sequence features reflecting distinct modes of host-adaptation between dicot and monocot powdery mildew.</title>
        <authorList>
            <person name="Wu Y."/>
            <person name="Ma X."/>
            <person name="Pan Z."/>
            <person name="Kale S.D."/>
            <person name="Song Y."/>
            <person name="King H."/>
            <person name="Zhang Q."/>
            <person name="Presley C."/>
            <person name="Deng X."/>
            <person name="Wei C.I."/>
            <person name="Xiao S."/>
        </authorList>
    </citation>
    <scope>NUCLEOTIDE SEQUENCE [LARGE SCALE GENOMIC DNA]</scope>
    <source>
        <strain evidence="8">UMSG3</strain>
    </source>
</reference>
<name>A0A420H8Q9_9PEZI</name>
<evidence type="ECO:0000313" key="9">
    <source>
        <dbReference type="Proteomes" id="UP000283383"/>
    </source>
</evidence>
<proteinExistence type="inferred from homology"/>
<keyword evidence="9" id="KW-1185">Reference proteome</keyword>
<dbReference type="GO" id="GO:0006888">
    <property type="term" value="P:endoplasmic reticulum to Golgi vesicle-mediated transport"/>
    <property type="evidence" value="ECO:0007669"/>
    <property type="project" value="UniProtKB-UniRule"/>
</dbReference>
<keyword evidence="5" id="KW-0256">Endoplasmic reticulum</keyword>
<comment type="caution">
    <text evidence="8">The sequence shown here is derived from an EMBL/GenBank/DDBJ whole genome shotgun (WGS) entry which is preliminary data.</text>
</comment>
<dbReference type="PANTHER" id="PTHR10984:SF81">
    <property type="entry name" value="ER-DERIVED VESICLES PROTEIN ERV41"/>
    <property type="match status" value="1"/>
</dbReference>
<dbReference type="Pfam" id="PF13850">
    <property type="entry name" value="ERGIC_N"/>
    <property type="match status" value="1"/>
</dbReference>
<dbReference type="InterPro" id="IPR045888">
    <property type="entry name" value="Erv"/>
</dbReference>
<protein>
    <recommendedName>
        <fullName evidence="5">Endoplasmic reticulum-Golgi intermediate compartment protein</fullName>
    </recommendedName>
</protein>
<comment type="subcellular location">
    <subcellularLocation>
        <location evidence="5">Endoplasmic reticulum membrane</location>
        <topology evidence="5">Multi-pass membrane protein</topology>
    </subcellularLocation>
    <subcellularLocation>
        <location evidence="5">Endoplasmic reticulum-Golgi intermediate compartment membrane</location>
        <topology evidence="5">Multi-pass membrane protein</topology>
    </subcellularLocation>
    <subcellularLocation>
        <location evidence="5">Golgi apparatus membrane</location>
        <topology evidence="5">Multi-pass membrane protein</topology>
    </subcellularLocation>
    <subcellularLocation>
        <location evidence="1">Membrane</location>
    </subcellularLocation>
</comment>
<dbReference type="GO" id="GO:0005789">
    <property type="term" value="C:endoplasmic reticulum membrane"/>
    <property type="evidence" value="ECO:0007669"/>
    <property type="project" value="UniProtKB-SubCell"/>
</dbReference>